<dbReference type="PROSITE" id="PS00652">
    <property type="entry name" value="TNFR_NGFR_1"/>
    <property type="match status" value="2"/>
</dbReference>
<proteinExistence type="predicted"/>
<dbReference type="PANTHER" id="PTHR12120:SF8">
    <property type="entry name" value="TUMOR NECROSIS FACTOR RECEPTOR SUPERFAMILY MEMBER 27"/>
    <property type="match status" value="1"/>
</dbReference>
<evidence type="ECO:0000256" key="8">
    <source>
        <dbReference type="ARBA" id="ARBA00023180"/>
    </source>
</evidence>
<evidence type="ECO:0000256" key="11">
    <source>
        <dbReference type="SAM" id="Phobius"/>
    </source>
</evidence>
<keyword evidence="2 11" id="KW-0812">Transmembrane</keyword>
<gene>
    <name evidence="14" type="ORF">JRQ81_007249</name>
</gene>
<feature type="domain" description="TNFR-Cys" evidence="13">
    <location>
        <begin position="67"/>
        <end position="107"/>
    </location>
</feature>
<keyword evidence="8" id="KW-0325">Glycoprotein</keyword>
<dbReference type="AlphaFoldDB" id="A0A9Q1AU32"/>
<feature type="domain" description="TNFR-Cys" evidence="13">
    <location>
        <begin position="26"/>
        <end position="65"/>
    </location>
</feature>
<evidence type="ECO:0000256" key="5">
    <source>
        <dbReference type="ARBA" id="ARBA00023136"/>
    </source>
</evidence>
<feature type="signal peptide" evidence="12">
    <location>
        <begin position="1"/>
        <end position="22"/>
    </location>
</feature>
<organism evidence="14 15">
    <name type="scientific">Phrynocephalus forsythii</name>
    <dbReference type="NCBI Taxonomy" id="171643"/>
    <lineage>
        <taxon>Eukaryota</taxon>
        <taxon>Metazoa</taxon>
        <taxon>Chordata</taxon>
        <taxon>Craniata</taxon>
        <taxon>Vertebrata</taxon>
        <taxon>Euteleostomi</taxon>
        <taxon>Lepidosauria</taxon>
        <taxon>Squamata</taxon>
        <taxon>Bifurcata</taxon>
        <taxon>Unidentata</taxon>
        <taxon>Episquamata</taxon>
        <taxon>Toxicofera</taxon>
        <taxon>Iguania</taxon>
        <taxon>Acrodonta</taxon>
        <taxon>Agamidae</taxon>
        <taxon>Agaminae</taxon>
        <taxon>Phrynocephalus</taxon>
    </lineage>
</organism>
<feature type="transmembrane region" description="Helical" evidence="11">
    <location>
        <begin position="163"/>
        <end position="186"/>
    </location>
</feature>
<dbReference type="SUPFAM" id="SSF57184">
    <property type="entry name" value="Growth factor receptor domain"/>
    <property type="match status" value="1"/>
</dbReference>
<keyword evidence="15" id="KW-1185">Reference proteome</keyword>
<dbReference type="PANTHER" id="PTHR12120">
    <property type="entry name" value="TNFR-CYS DOMAIN-CONTAINING PROTEIN"/>
    <property type="match status" value="1"/>
</dbReference>
<evidence type="ECO:0000256" key="7">
    <source>
        <dbReference type="ARBA" id="ARBA00023170"/>
    </source>
</evidence>
<dbReference type="InterPro" id="IPR034060">
    <property type="entry name" value="TNFRSF27_N"/>
</dbReference>
<evidence type="ECO:0000256" key="6">
    <source>
        <dbReference type="ARBA" id="ARBA00023157"/>
    </source>
</evidence>
<evidence type="ECO:0000256" key="4">
    <source>
        <dbReference type="ARBA" id="ARBA00022989"/>
    </source>
</evidence>
<evidence type="ECO:0000256" key="3">
    <source>
        <dbReference type="ARBA" id="ARBA00022737"/>
    </source>
</evidence>
<feature type="repeat" description="TNFR-Cys" evidence="9">
    <location>
        <begin position="26"/>
        <end position="65"/>
    </location>
</feature>
<feature type="region of interest" description="Disordered" evidence="10">
    <location>
        <begin position="388"/>
        <end position="407"/>
    </location>
</feature>
<dbReference type="GO" id="GO:0038023">
    <property type="term" value="F:signaling receptor activity"/>
    <property type="evidence" value="ECO:0007669"/>
    <property type="project" value="InterPro"/>
</dbReference>
<dbReference type="InterPro" id="IPR001368">
    <property type="entry name" value="TNFR/NGFR_Cys_rich_reg"/>
</dbReference>
<comment type="caution">
    <text evidence="9">Lacks conserved residue(s) required for the propagation of feature annotation.</text>
</comment>
<dbReference type="EMBL" id="JAPFRF010000015">
    <property type="protein sequence ID" value="KAJ7310340.1"/>
    <property type="molecule type" value="Genomic_DNA"/>
</dbReference>
<evidence type="ECO:0000256" key="9">
    <source>
        <dbReference type="PROSITE-ProRule" id="PRU00206"/>
    </source>
</evidence>
<feature type="chain" id="PRO_5040480103" description="TNFR-Cys domain-containing protein" evidence="12">
    <location>
        <begin position="23"/>
        <end position="533"/>
    </location>
</feature>
<evidence type="ECO:0000256" key="12">
    <source>
        <dbReference type="SAM" id="SignalP"/>
    </source>
</evidence>
<evidence type="ECO:0000256" key="2">
    <source>
        <dbReference type="ARBA" id="ARBA00022692"/>
    </source>
</evidence>
<dbReference type="Pfam" id="PF00020">
    <property type="entry name" value="TNFR_c6"/>
    <property type="match status" value="1"/>
</dbReference>
<accession>A0A9Q1AU32</accession>
<dbReference type="GO" id="GO:0046330">
    <property type="term" value="P:positive regulation of JNK cascade"/>
    <property type="evidence" value="ECO:0007669"/>
    <property type="project" value="InterPro"/>
</dbReference>
<dbReference type="InterPro" id="IPR009030">
    <property type="entry name" value="Growth_fac_rcpt_cys_sf"/>
</dbReference>
<dbReference type="Proteomes" id="UP001142489">
    <property type="component" value="Unassembled WGS sequence"/>
</dbReference>
<protein>
    <recommendedName>
        <fullName evidence="13">TNFR-Cys domain-containing protein</fullName>
    </recommendedName>
</protein>
<keyword evidence="7" id="KW-0675">Receptor</keyword>
<evidence type="ECO:0000313" key="15">
    <source>
        <dbReference type="Proteomes" id="UP001142489"/>
    </source>
</evidence>
<keyword evidence="4 11" id="KW-1133">Transmembrane helix</keyword>
<evidence type="ECO:0000256" key="1">
    <source>
        <dbReference type="ARBA" id="ARBA00004167"/>
    </source>
</evidence>
<keyword evidence="6 9" id="KW-1015">Disulfide bond</keyword>
<dbReference type="FunFam" id="2.10.50.10:FF:000003">
    <property type="entry name" value="Tumor necrosis factor receptor superfamily member 19"/>
    <property type="match status" value="1"/>
</dbReference>
<evidence type="ECO:0000259" key="13">
    <source>
        <dbReference type="PROSITE" id="PS50050"/>
    </source>
</evidence>
<evidence type="ECO:0000313" key="14">
    <source>
        <dbReference type="EMBL" id="KAJ7310340.1"/>
    </source>
</evidence>
<sequence length="533" mass="57987">MTATAALMLLLTVVTEVPRRLANPTECRENEYLDEHGRCHPCKECGPGMELSKECGYGEGSQAQCVPCQPRRFKDRWGHHGCKPCLSCALINRIQMSNCTATTDAACGACVPGFYSKTQIGGLQDLECVPCTKQTPPSELQCRSKVGLVEAESSPAAAHDLPLIVLTSSALAIVVLVLLTVSILYCQRFWKDQCQQVFVRSQDFPERRVGFQPSAQPAAFSCRETVLNLPCLHLQSLRPGHQAAEDRIKAVHFTRDADASGPPLPCRQPEVELSKLITLGPQAPLSGNVSEAQPLIRNSGCSDCSAGGASYTEFRQDAARDPDGPDHVSSCATEMQRRWPHAPVECTELDLQKFSTQTEFMDASSNGVAPRQLRGRVEVTSEVPACTPFSTRQEGAPLASDRDSSLSFRNPAVESGEQLGEDVERLVAEIGDLAQDLPLGSLPDSLVLSLALQLDPSLPGVKNFVHLGRELGIPSHQLSQMSGFTEVVAYLSHFRRPLSASTLAQVLQRCHRSDALLLLYDHFTGSQMRNVPS</sequence>
<dbReference type="PROSITE" id="PS50050">
    <property type="entry name" value="TNFR_NGFR_2"/>
    <property type="match status" value="2"/>
</dbReference>
<keyword evidence="5 11" id="KW-0472">Membrane</keyword>
<dbReference type="SMART" id="SM00208">
    <property type="entry name" value="TNFR"/>
    <property type="match status" value="2"/>
</dbReference>
<dbReference type="GO" id="GO:0043123">
    <property type="term" value="P:positive regulation of canonical NF-kappaB signal transduction"/>
    <property type="evidence" value="ECO:0007669"/>
    <property type="project" value="InterPro"/>
</dbReference>
<feature type="disulfide bond" evidence="9">
    <location>
        <begin position="42"/>
        <end position="55"/>
    </location>
</feature>
<dbReference type="Gene3D" id="2.10.50.10">
    <property type="entry name" value="Tumor Necrosis Factor Receptor, subunit A, domain 2"/>
    <property type="match status" value="2"/>
</dbReference>
<dbReference type="OrthoDB" id="10017617at2759"/>
<comment type="subcellular location">
    <subcellularLocation>
        <location evidence="1">Membrane</location>
        <topology evidence="1">Single-pass membrane protein</topology>
    </subcellularLocation>
</comment>
<dbReference type="GO" id="GO:0005886">
    <property type="term" value="C:plasma membrane"/>
    <property type="evidence" value="ECO:0007669"/>
    <property type="project" value="TreeGrafter"/>
</dbReference>
<reference evidence="14" key="1">
    <citation type="journal article" date="2023" name="DNA Res.">
        <title>Chromosome-level genome assembly of Phrynocephalus forsythii using third-generation DNA sequencing and Hi-C analysis.</title>
        <authorList>
            <person name="Qi Y."/>
            <person name="Zhao W."/>
            <person name="Zhao Y."/>
            <person name="Niu C."/>
            <person name="Cao S."/>
            <person name="Zhang Y."/>
        </authorList>
    </citation>
    <scope>NUCLEOTIDE SEQUENCE</scope>
    <source>
        <tissue evidence="14">Muscle</tissue>
    </source>
</reference>
<keyword evidence="3" id="KW-0677">Repeat</keyword>
<feature type="repeat" description="TNFR-Cys" evidence="9">
    <location>
        <begin position="67"/>
        <end position="107"/>
    </location>
</feature>
<evidence type="ECO:0000256" key="10">
    <source>
        <dbReference type="SAM" id="MobiDB-lite"/>
    </source>
</evidence>
<dbReference type="CDD" id="cd15838">
    <property type="entry name" value="TNFRSF27"/>
    <property type="match status" value="1"/>
</dbReference>
<dbReference type="InterPro" id="IPR047526">
    <property type="entry name" value="TNR19/27/EDAR"/>
</dbReference>
<name>A0A9Q1AU32_9SAUR</name>
<comment type="caution">
    <text evidence="14">The sequence shown here is derived from an EMBL/GenBank/DDBJ whole genome shotgun (WGS) entry which is preliminary data.</text>
</comment>
<keyword evidence="12" id="KW-0732">Signal</keyword>